<keyword evidence="4" id="KW-1003">Cell membrane</keyword>
<evidence type="ECO:0000256" key="5">
    <source>
        <dbReference type="ARBA" id="ARBA00022692"/>
    </source>
</evidence>
<keyword evidence="10" id="KW-1185">Reference proteome</keyword>
<dbReference type="Proteomes" id="UP001320831">
    <property type="component" value="Unassembled WGS sequence"/>
</dbReference>
<feature type="transmembrane region" description="Helical" evidence="8">
    <location>
        <begin position="20"/>
        <end position="38"/>
    </location>
</feature>
<evidence type="ECO:0000313" key="10">
    <source>
        <dbReference type="Proteomes" id="UP001320831"/>
    </source>
</evidence>
<feature type="transmembrane region" description="Helical" evidence="8">
    <location>
        <begin position="290"/>
        <end position="315"/>
    </location>
</feature>
<gene>
    <name evidence="9" type="ORF">N5A92_13310</name>
</gene>
<dbReference type="InterPro" id="IPR000522">
    <property type="entry name" value="ABC_transptr_permease_BtuC"/>
</dbReference>
<feature type="transmembrane region" description="Helical" evidence="8">
    <location>
        <begin position="321"/>
        <end position="340"/>
    </location>
</feature>
<keyword evidence="7 8" id="KW-0472">Membrane</keyword>
<proteinExistence type="inferred from homology"/>
<feature type="transmembrane region" description="Helical" evidence="8">
    <location>
        <begin position="164"/>
        <end position="187"/>
    </location>
</feature>
<feature type="transmembrane region" description="Helical" evidence="8">
    <location>
        <begin position="208"/>
        <end position="229"/>
    </location>
</feature>
<evidence type="ECO:0000313" key="9">
    <source>
        <dbReference type="EMBL" id="MCT7376010.1"/>
    </source>
</evidence>
<keyword evidence="5 8" id="KW-0812">Transmembrane</keyword>
<dbReference type="SUPFAM" id="SSF81345">
    <property type="entry name" value="ABC transporter involved in vitamin B12 uptake, BtuC"/>
    <property type="match status" value="1"/>
</dbReference>
<comment type="caution">
    <text evidence="9">The sequence shown here is derived from an EMBL/GenBank/DDBJ whole genome shotgun (WGS) entry which is preliminary data.</text>
</comment>
<dbReference type="Pfam" id="PF01032">
    <property type="entry name" value="FecCD"/>
    <property type="match status" value="1"/>
</dbReference>
<keyword evidence="3" id="KW-0813">Transport</keyword>
<dbReference type="InterPro" id="IPR037294">
    <property type="entry name" value="ABC_BtuC-like"/>
</dbReference>
<feature type="transmembrane region" description="Helical" evidence="8">
    <location>
        <begin position="71"/>
        <end position="90"/>
    </location>
</feature>
<dbReference type="PANTHER" id="PTHR30472:SF24">
    <property type="entry name" value="FERRIC ENTEROBACTIN TRANSPORT SYSTEM PERMEASE PROTEIN FEPG"/>
    <property type="match status" value="1"/>
</dbReference>
<evidence type="ECO:0000256" key="7">
    <source>
        <dbReference type="ARBA" id="ARBA00023136"/>
    </source>
</evidence>
<dbReference type="CDD" id="cd06550">
    <property type="entry name" value="TM_ABC_iron-siderophores_like"/>
    <property type="match status" value="1"/>
</dbReference>
<accession>A0ABT2LN78</accession>
<reference evidence="9 10" key="1">
    <citation type="submission" date="2022-09" db="EMBL/GenBank/DDBJ databases">
        <title>Chelativorans salina sp. nov., a novel slightly halophilic bacterium isolated from a saline lake sediment enrichment.</title>
        <authorList>
            <person name="Gao L."/>
            <person name="Fang B.-Z."/>
            <person name="Li W.-J."/>
        </authorList>
    </citation>
    <scope>NUCLEOTIDE SEQUENCE [LARGE SCALE GENOMIC DNA]</scope>
    <source>
        <strain evidence="9 10">EGI FJ00035</strain>
    </source>
</reference>
<feature type="transmembrane region" description="Helical" evidence="8">
    <location>
        <begin position="249"/>
        <end position="278"/>
    </location>
</feature>
<dbReference type="PANTHER" id="PTHR30472">
    <property type="entry name" value="FERRIC ENTEROBACTIN TRANSPORT SYSTEM PERMEASE PROTEIN"/>
    <property type="match status" value="1"/>
</dbReference>
<evidence type="ECO:0000256" key="2">
    <source>
        <dbReference type="ARBA" id="ARBA00007935"/>
    </source>
</evidence>
<sequence>MTAVATEIARAPAHGRAGRLAALVLLLGAAAVTGVALGSSSMTLDRLLPALVGQGAETDRLIVWGLRAPRVLLSALAGMALALAGLLLQRATRNPLAAPTVLGISDGAALGAVGFLFLFSDSANSLTVSIYWQPVAAAVGAAVFAVLVAVLARGAGGGPVGLVLHGFALGALAKAGVTLLMIVGPVYRASQASIWLAGSVHEARWSDVVVLASLMALILPVLLILTARMDQLLVDDSSAEASGLPVRRTQALLIALAVVLTASAVSFVGAIGFVGLVAPHAARLLVGTRALPAIAASALVGAAMVVLADIVVRLAFAPLEVPTGAATALIGAPYFLFILFRTGRAHA</sequence>
<feature type="transmembrane region" description="Helical" evidence="8">
    <location>
        <begin position="96"/>
        <end position="119"/>
    </location>
</feature>
<comment type="similarity">
    <text evidence="2">Belongs to the binding-protein-dependent transport system permease family. FecCD subfamily.</text>
</comment>
<keyword evidence="6 8" id="KW-1133">Transmembrane helix</keyword>
<dbReference type="Gene3D" id="1.10.3470.10">
    <property type="entry name" value="ABC transporter involved in vitamin B12 uptake, BtuC"/>
    <property type="match status" value="1"/>
</dbReference>
<name>A0ABT2LN78_9HYPH</name>
<evidence type="ECO:0000256" key="6">
    <source>
        <dbReference type="ARBA" id="ARBA00022989"/>
    </source>
</evidence>
<organism evidence="9 10">
    <name type="scientific">Chelativorans salis</name>
    <dbReference type="NCBI Taxonomy" id="2978478"/>
    <lineage>
        <taxon>Bacteria</taxon>
        <taxon>Pseudomonadati</taxon>
        <taxon>Pseudomonadota</taxon>
        <taxon>Alphaproteobacteria</taxon>
        <taxon>Hyphomicrobiales</taxon>
        <taxon>Phyllobacteriaceae</taxon>
        <taxon>Chelativorans</taxon>
    </lineage>
</organism>
<evidence type="ECO:0000256" key="4">
    <source>
        <dbReference type="ARBA" id="ARBA00022475"/>
    </source>
</evidence>
<evidence type="ECO:0000256" key="1">
    <source>
        <dbReference type="ARBA" id="ARBA00004651"/>
    </source>
</evidence>
<protein>
    <submittedName>
        <fullName evidence="9">Iron ABC transporter permease</fullName>
    </submittedName>
</protein>
<dbReference type="RefSeq" id="WP_260903409.1">
    <property type="nucleotide sequence ID" value="NZ_JAOCZP010000003.1"/>
</dbReference>
<feature type="transmembrane region" description="Helical" evidence="8">
    <location>
        <begin position="131"/>
        <end position="152"/>
    </location>
</feature>
<comment type="subcellular location">
    <subcellularLocation>
        <location evidence="1">Cell membrane</location>
        <topology evidence="1">Multi-pass membrane protein</topology>
    </subcellularLocation>
</comment>
<evidence type="ECO:0000256" key="3">
    <source>
        <dbReference type="ARBA" id="ARBA00022448"/>
    </source>
</evidence>
<dbReference type="EMBL" id="JAOCZP010000003">
    <property type="protein sequence ID" value="MCT7376010.1"/>
    <property type="molecule type" value="Genomic_DNA"/>
</dbReference>
<evidence type="ECO:0000256" key="8">
    <source>
        <dbReference type="SAM" id="Phobius"/>
    </source>
</evidence>